<dbReference type="AlphaFoldDB" id="A0A512CBB7"/>
<comment type="caution">
    <text evidence="1">The sequence shown here is derived from an EMBL/GenBank/DDBJ whole genome shotgun (WGS) entry which is preliminary data.</text>
</comment>
<proteinExistence type="predicted"/>
<dbReference type="RefSeq" id="WP_020889199.1">
    <property type="nucleotide sequence ID" value="NZ_BJYV01000007.1"/>
</dbReference>
<protein>
    <recommendedName>
        <fullName evidence="3">Ligand-binding SRPBCC domain-containing protein</fullName>
    </recommendedName>
</protein>
<keyword evidence="2" id="KW-1185">Reference proteome</keyword>
<sequence>MNISLTTKVNQNYLKVKEGFNADLFKALNPPFPPVKLLRFDGSAKGDLVSLELNFIFFKQVWTSEITADHLDDAEYYFIDEGIKLPFFLKKWRHKHRILLDGNDKAKIIDEISFSSPNLLLDYLLYPFLYVQFSMRKPVYQKVFSDKN</sequence>
<reference evidence="1 2" key="1">
    <citation type="submission" date="2019-07" db="EMBL/GenBank/DDBJ databases">
        <title>Whole genome shotgun sequence of Cyclobacterium qasimii NBRC 106168.</title>
        <authorList>
            <person name="Hosoyama A."/>
            <person name="Uohara A."/>
            <person name="Ohji S."/>
            <person name="Ichikawa N."/>
        </authorList>
    </citation>
    <scope>NUCLEOTIDE SEQUENCE [LARGE SCALE GENOMIC DNA]</scope>
    <source>
        <strain evidence="1 2">NBRC 106168</strain>
    </source>
</reference>
<dbReference type="InterPro" id="IPR023393">
    <property type="entry name" value="START-like_dom_sf"/>
</dbReference>
<evidence type="ECO:0008006" key="3">
    <source>
        <dbReference type="Google" id="ProtNLM"/>
    </source>
</evidence>
<name>A0A512CBB7_9BACT</name>
<accession>A0A512CBB7</accession>
<organism evidence="1 2">
    <name type="scientific">Cyclobacterium qasimii</name>
    <dbReference type="NCBI Taxonomy" id="1350429"/>
    <lineage>
        <taxon>Bacteria</taxon>
        <taxon>Pseudomonadati</taxon>
        <taxon>Bacteroidota</taxon>
        <taxon>Cytophagia</taxon>
        <taxon>Cytophagales</taxon>
        <taxon>Cyclobacteriaceae</taxon>
        <taxon>Cyclobacterium</taxon>
    </lineage>
</organism>
<evidence type="ECO:0000313" key="1">
    <source>
        <dbReference type="EMBL" id="GEO21499.1"/>
    </source>
</evidence>
<gene>
    <name evidence="1" type="ORF">CQA01_20330</name>
</gene>
<dbReference type="Gene3D" id="3.30.530.20">
    <property type="match status" value="1"/>
</dbReference>
<evidence type="ECO:0000313" key="2">
    <source>
        <dbReference type="Proteomes" id="UP000321301"/>
    </source>
</evidence>
<dbReference type="Proteomes" id="UP000321301">
    <property type="component" value="Unassembled WGS sequence"/>
</dbReference>
<dbReference type="EMBL" id="BJYV01000007">
    <property type="protein sequence ID" value="GEO21499.1"/>
    <property type="molecule type" value="Genomic_DNA"/>
</dbReference>